<evidence type="ECO:0000259" key="2">
    <source>
        <dbReference type="Pfam" id="PF03372"/>
    </source>
</evidence>
<evidence type="ECO:0000313" key="4">
    <source>
        <dbReference type="Proteomes" id="UP000199180"/>
    </source>
</evidence>
<keyword evidence="1" id="KW-1133">Transmembrane helix</keyword>
<gene>
    <name evidence="3" type="ORF">SAMN04489858_10536</name>
</gene>
<dbReference type="Proteomes" id="UP000199180">
    <property type="component" value="Unassembled WGS sequence"/>
</dbReference>
<protein>
    <submittedName>
        <fullName evidence="3">Metal-dependent hydrolase, endonuclease/exonuclease/phosphatase family</fullName>
    </submittedName>
</protein>
<name>A0A1I0E8G8_9RHOB</name>
<reference evidence="3 4" key="1">
    <citation type="submission" date="2016-10" db="EMBL/GenBank/DDBJ databases">
        <authorList>
            <person name="de Groot N.N."/>
        </authorList>
    </citation>
    <scope>NUCLEOTIDE SEQUENCE [LARGE SCALE GENOMIC DNA]</scope>
    <source>
        <strain evidence="3 4">DSM 17862</strain>
    </source>
</reference>
<keyword evidence="3" id="KW-0378">Hydrolase</keyword>
<dbReference type="GO" id="GO:0004527">
    <property type="term" value="F:exonuclease activity"/>
    <property type="evidence" value="ECO:0007669"/>
    <property type="project" value="UniProtKB-KW"/>
</dbReference>
<dbReference type="STRING" id="364199.SAMN04489858_10536"/>
<evidence type="ECO:0000313" key="3">
    <source>
        <dbReference type="EMBL" id="SET41287.1"/>
    </source>
</evidence>
<accession>A0A1I0E8G8</accession>
<dbReference type="EMBL" id="FOHO01000005">
    <property type="protein sequence ID" value="SET41287.1"/>
    <property type="molecule type" value="Genomic_DNA"/>
</dbReference>
<organism evidence="3 4">
    <name type="scientific">Paracoccus homiensis</name>
    <dbReference type="NCBI Taxonomy" id="364199"/>
    <lineage>
        <taxon>Bacteria</taxon>
        <taxon>Pseudomonadati</taxon>
        <taxon>Pseudomonadota</taxon>
        <taxon>Alphaproteobacteria</taxon>
        <taxon>Rhodobacterales</taxon>
        <taxon>Paracoccaceae</taxon>
        <taxon>Paracoccus</taxon>
    </lineage>
</organism>
<dbReference type="OrthoDB" id="9793162at2"/>
<keyword evidence="3" id="KW-0269">Exonuclease</keyword>
<dbReference type="Gene3D" id="3.60.10.10">
    <property type="entry name" value="Endonuclease/exonuclease/phosphatase"/>
    <property type="match status" value="1"/>
</dbReference>
<feature type="domain" description="Endonuclease/exonuclease/phosphatase" evidence="2">
    <location>
        <begin position="62"/>
        <end position="292"/>
    </location>
</feature>
<dbReference type="GO" id="GO:0004519">
    <property type="term" value="F:endonuclease activity"/>
    <property type="evidence" value="ECO:0007669"/>
    <property type="project" value="UniProtKB-KW"/>
</dbReference>
<keyword evidence="3" id="KW-0540">Nuclease</keyword>
<dbReference type="InterPro" id="IPR036691">
    <property type="entry name" value="Endo/exonu/phosph_ase_sf"/>
</dbReference>
<sequence>MRLILRAVLGVIVVVALALLVTQLWNSRGSPRPDPVPGALRLVSMNTHYILLNAPDGPWSVAGWERRKDALTAVLRPLDADLIAFQEMESFQRGGDGSVNLARDHLLATMPDFAVAASGDWRSFPTTQPILYRPERLNLLDQGWFFFSDTPDVIYSRTFNGSYPAFASWAWFEDRETGERLRVVNVHFDYSSAGNRLASAALVAERLSPWLQADERVVLVGDLNAMAGSRTAGILRETGLALTPARGATYHLNRGLNLFGAIDHVLHDCKIRLDARPVAIREKPGNVWPSDHYPVLAQFHVGLPSTHADCRNLPN</sequence>
<keyword evidence="1" id="KW-0472">Membrane</keyword>
<feature type="transmembrane region" description="Helical" evidence="1">
    <location>
        <begin position="7"/>
        <end position="25"/>
    </location>
</feature>
<dbReference type="InterPro" id="IPR005135">
    <property type="entry name" value="Endo/exonuclease/phosphatase"/>
</dbReference>
<keyword evidence="1" id="KW-0812">Transmembrane</keyword>
<dbReference type="RefSeq" id="WP_090734108.1">
    <property type="nucleotide sequence ID" value="NZ_FOHO01000005.1"/>
</dbReference>
<keyword evidence="3" id="KW-0255">Endonuclease</keyword>
<proteinExistence type="predicted"/>
<evidence type="ECO:0000256" key="1">
    <source>
        <dbReference type="SAM" id="Phobius"/>
    </source>
</evidence>
<dbReference type="AlphaFoldDB" id="A0A1I0E8G8"/>
<keyword evidence="4" id="KW-1185">Reference proteome</keyword>
<dbReference type="Pfam" id="PF03372">
    <property type="entry name" value="Exo_endo_phos"/>
    <property type="match status" value="1"/>
</dbReference>
<dbReference type="SUPFAM" id="SSF56219">
    <property type="entry name" value="DNase I-like"/>
    <property type="match status" value="1"/>
</dbReference>